<feature type="coiled-coil region" evidence="1">
    <location>
        <begin position="473"/>
        <end position="577"/>
    </location>
</feature>
<dbReference type="InterPro" id="IPR013491">
    <property type="entry name" value="Tape_meas_N"/>
</dbReference>
<organism evidence="3 4">
    <name type="scientific">Spirosoma pollinicola</name>
    <dbReference type="NCBI Taxonomy" id="2057025"/>
    <lineage>
        <taxon>Bacteria</taxon>
        <taxon>Pseudomonadati</taxon>
        <taxon>Bacteroidota</taxon>
        <taxon>Cytophagia</taxon>
        <taxon>Cytophagales</taxon>
        <taxon>Cytophagaceae</taxon>
        <taxon>Spirosoma</taxon>
    </lineage>
</organism>
<sequence>MNSVDGALSFNASINDVNFRAWLEQSERKVLGFSNTVARESAKIDDSFKRLGQLAAGYFSFQALSGLPEQIIKVRGEFQQLEIAFTTMLRSKSKADAFLKEGVAFAATSPFSLRDIGQGQKQLLAYGFSVNEIIPALKRLGDISAGLGLPLERLTYLYGTTKTQGRLFAQDLNQFVGSGIPLIAQLAKQFGVAEDKVRALVENGKVGFAEVKKAIEGMTSGSGIFAGTLDAQSKSLLGLKEKLGDAYDAVLNEIGKKNEGIIANLLNTATDVVTHYQDIIDILKVGVTVYGSYRAALLLVSTAQRANLIFTQTMALQQGLASLSGTTLTATQLRLAASTSLLSRAQAALNATMLANPYVLVGTALAALVTYVVLFEDETKKLKSSQEILADSGKEAISNFNKQRGEIKTLIGVIRNQNVAESERLIAYEKLKSVAPDVVAGLDFQRAKTVDLTSAVNQYLISLRKKIQLESGQNKAKEAYDQQTEAAEKLKKAEDDLIANQGKTGRQQIGMGLTADSPLVLARKNLEAAQKTKREADQVVGQVEQALSNIYAGTNSKAEIEANIARQERLMAGLDKLSFGYKIAEGSLNDYKKQLAELTAGETKVQAVQGKTIEQLGEEIKLKKESLSTANSDAQNAKIRADIDKLEAQHRKLSGVLTAEEKKAARNADKVGPYGSVTYWENIIKKVDTVLGKTPKDNTAEIARQNAIKLNAENQLELARKATALKSFDEELSDKRAKYELYTKWVSAYGQQAADAQFAGLLKSGQSYVDYLNTQIQKLEARGKSGKLDEKSALNLSALIDERDQVTGKKSSIDRFNESLRTAQTEAGSLSQYLIELKKRQDELNKTKPLSKDDFDIRRQLAEETVQVEQQLRQQLDQFLTSYASSGQQQLAIQRDFADKRVALDKQYADKRGAAYLTALGVINTAEKQALQEFQQRKLEETEAYKTTTKVILEEGRKGLKIQIDNQKAVVESARTLFGENSEAFKKAQKELNALQKQFSEGDIAIVNQYASVINQFGQSLISMGGDAAQAGEALVALSSNVGLIADSFKKGIEKSELYSNAIQGVIGLFSAITTAASQRKKAELDYYNAVIAQQQQYNLLLNQQLGTQAKARENIFVKDYTGELTDAFKQFDDAQLKYQESLKKLNQGKAKAGLQGYFDSSTFLKTVGSGAATGAAIGAIGGPAGAAVGAIVGGIVGGIAGFFSSNKKVDEFSSLLNLYPNLIQKTADGVDTLNTSLAQTLIDQGLVDDQTKQLLQSTIDWQKQMDEARQAIKGIVSDLASGLGDKLRDSLVGAFEDGTDAAAAFRDSVSSILEDLVTKMLFSKAFNGLFTQLEADLTKSLNVADGGDGNVIDDFQKFTDNSKGALDLFNQWLQQFQDAAKASGLDVLKPTSGSSASKNPNSVSNAIAGISESTANVLEGQFNAMRIIDADTNAAIRQSLIVLSGIEKNTGRTADNTDYLKSIDKRLQQIANDPTRGIGGTPL</sequence>
<feature type="coiled-coil region" evidence="1">
    <location>
        <begin position="636"/>
        <end position="663"/>
    </location>
</feature>
<evidence type="ECO:0000313" key="4">
    <source>
        <dbReference type="Proteomes" id="UP000232883"/>
    </source>
</evidence>
<proteinExistence type="predicted"/>
<dbReference type="Proteomes" id="UP000232883">
    <property type="component" value="Chromosome"/>
</dbReference>
<keyword evidence="4" id="KW-1185">Reference proteome</keyword>
<keyword evidence="1" id="KW-0175">Coiled coil</keyword>
<dbReference type="KEGG" id="spir:CWM47_03325"/>
<reference evidence="3 4" key="1">
    <citation type="submission" date="2017-11" db="EMBL/GenBank/DDBJ databases">
        <title>Taxonomic description and genome sequences of Spirosoma HA7 sp. nov., isolated from pollen microhabitat of Corylus avellana.</title>
        <authorList>
            <person name="Ambika Manirajan B."/>
            <person name="Suarez C."/>
            <person name="Ratering S."/>
            <person name="Geissler-Plaum R."/>
            <person name="Cardinale M."/>
            <person name="Sylvia S."/>
        </authorList>
    </citation>
    <scope>NUCLEOTIDE SEQUENCE [LARGE SCALE GENOMIC DNA]</scope>
    <source>
        <strain evidence="3 4">HA7</strain>
    </source>
</reference>
<name>A0A2K8YTL7_9BACT</name>
<dbReference type="RefSeq" id="WP_100986352.1">
    <property type="nucleotide sequence ID" value="NZ_CP025096.1"/>
</dbReference>
<dbReference type="NCBIfam" id="TIGR02675">
    <property type="entry name" value="tape_meas_nterm"/>
    <property type="match status" value="1"/>
</dbReference>
<accession>A0A2K8YTL7</accession>
<evidence type="ECO:0000256" key="1">
    <source>
        <dbReference type="SAM" id="Coils"/>
    </source>
</evidence>
<gene>
    <name evidence="3" type="ORF">CWM47_03325</name>
</gene>
<evidence type="ECO:0000313" key="3">
    <source>
        <dbReference type="EMBL" id="AUD00929.1"/>
    </source>
</evidence>
<dbReference type="EMBL" id="CP025096">
    <property type="protein sequence ID" value="AUD00929.1"/>
    <property type="molecule type" value="Genomic_DNA"/>
</dbReference>
<dbReference type="OrthoDB" id="1414895at2"/>
<dbReference type="Pfam" id="PF20155">
    <property type="entry name" value="TMP_3"/>
    <property type="match status" value="1"/>
</dbReference>
<feature type="domain" description="Tape measure protein N-terminal" evidence="2">
    <location>
        <begin position="70"/>
        <end position="255"/>
    </location>
</feature>
<evidence type="ECO:0000259" key="2">
    <source>
        <dbReference type="Pfam" id="PF20155"/>
    </source>
</evidence>
<protein>
    <recommendedName>
        <fullName evidence="2">Tape measure protein N-terminal domain-containing protein</fullName>
    </recommendedName>
</protein>